<name>A0AAP5QIP0_9BURK</name>
<dbReference type="PANTHER" id="PTHR40269:SF1">
    <property type="entry name" value="OUTER MEMBRANE PROTEIN"/>
    <property type="match status" value="1"/>
</dbReference>
<gene>
    <name evidence="3" type="ORF">OI25_7429</name>
    <name evidence="4" type="ORF">ParKJ_38490</name>
</gene>
<dbReference type="Proteomes" id="UP001246473">
    <property type="component" value="Unassembled WGS sequence"/>
</dbReference>
<evidence type="ECO:0000313" key="3">
    <source>
        <dbReference type="EMBL" id="AJZ56537.1"/>
    </source>
</evidence>
<feature type="compositionally biased region" description="Gly residues" evidence="1">
    <location>
        <begin position="384"/>
        <end position="401"/>
    </location>
</feature>
<protein>
    <submittedName>
        <fullName evidence="4">DUF3300 domain-containing protein</fullName>
    </submittedName>
</protein>
<accession>A0AAP5QIP0</accession>
<dbReference type="AlphaFoldDB" id="A0AAP5QIP0"/>
<dbReference type="PANTHER" id="PTHR40269">
    <property type="entry name" value="OUTER MEMBRANE PROTEIN-RELATED"/>
    <property type="match status" value="1"/>
</dbReference>
<dbReference type="EMBL" id="JANSLM010000023">
    <property type="protein sequence ID" value="MDT8843320.1"/>
    <property type="molecule type" value="Genomic_DNA"/>
</dbReference>
<evidence type="ECO:0000313" key="5">
    <source>
        <dbReference type="Proteomes" id="UP000032614"/>
    </source>
</evidence>
<dbReference type="RefSeq" id="WP_082094206.1">
    <property type="nucleotide sequence ID" value="NZ_CP192497.1"/>
</dbReference>
<keyword evidence="2" id="KW-0732">Signal</keyword>
<evidence type="ECO:0000256" key="1">
    <source>
        <dbReference type="SAM" id="MobiDB-lite"/>
    </source>
</evidence>
<dbReference type="Proteomes" id="UP000032614">
    <property type="component" value="Chromosome 3"/>
</dbReference>
<feature type="signal peptide" evidence="2">
    <location>
        <begin position="1"/>
        <end position="25"/>
    </location>
</feature>
<reference evidence="3 5" key="1">
    <citation type="journal article" date="2015" name="Genome Announc.">
        <title>Complete genome sequences for 59 burkholderia isolates, both pathogenic and near neighbor.</title>
        <authorList>
            <person name="Johnson S.L."/>
            <person name="Bishop-Lilly K.A."/>
            <person name="Ladner J.T."/>
            <person name="Daligault H.E."/>
            <person name="Davenport K.W."/>
            <person name="Jaissle J."/>
            <person name="Frey K.G."/>
            <person name="Koroleva G.I."/>
            <person name="Bruce D.C."/>
            <person name="Coyne S.R."/>
            <person name="Broomall S.M."/>
            <person name="Li P.E."/>
            <person name="Teshima H."/>
            <person name="Gibbons H.S."/>
            <person name="Palacios G.F."/>
            <person name="Rosenzweig C.N."/>
            <person name="Redden C.L."/>
            <person name="Xu Y."/>
            <person name="Minogue T.D."/>
            <person name="Chain P.S."/>
        </authorList>
    </citation>
    <scope>NUCLEOTIDE SEQUENCE [LARGE SCALE GENOMIC DNA]</scope>
    <source>
        <strain evidence="3 5">ATCC BAA-463</strain>
    </source>
</reference>
<sequence length="401" mass="42900">MKITAVRTIVTAALSVELFASGALAQIPPQVSAQAPEAAPAQAAPALAPAALDQMLAPIALYPDPLIAQILMAATYPLEIVEAHRWLQDPNNAALSGDALAAALTNQPWDPSVKSLVAFPQVLAMMDGNLEWTEQLGDAFLADQAAVSNAIQRLRQRAAAAGTLNTTQQEIVTATPQEITIEPAMPDVVYVPVYNPELIYGVWPYPGFPPYYFPGYFDGVIVSGIGFGWIGVTVVAPLWGWCRWDWPRHHIDVDRGRFGELNGHHVPTTGVWQHDPDHHHGVPYRNPQVQARFAASARVPEATRELRGFPATVTATERGAVPFGGAGGHTVLPRAAVGPEPHLPPVFESFGNGANVRTQAERGRASRMTMPSFQQATPQRGMPSGCGGGCFEPSGGGRGQR</sequence>
<evidence type="ECO:0000256" key="2">
    <source>
        <dbReference type="SAM" id="SignalP"/>
    </source>
</evidence>
<dbReference type="Pfam" id="PF11737">
    <property type="entry name" value="DUF3300"/>
    <property type="match status" value="1"/>
</dbReference>
<organism evidence="4 6">
    <name type="scientific">Paraburkholderia fungorum</name>
    <dbReference type="NCBI Taxonomy" id="134537"/>
    <lineage>
        <taxon>Bacteria</taxon>
        <taxon>Pseudomonadati</taxon>
        <taxon>Pseudomonadota</taxon>
        <taxon>Betaproteobacteria</taxon>
        <taxon>Burkholderiales</taxon>
        <taxon>Burkholderiaceae</taxon>
        <taxon>Paraburkholderia</taxon>
    </lineage>
</organism>
<feature type="chain" id="PRO_5042798012" evidence="2">
    <location>
        <begin position="26"/>
        <end position="401"/>
    </location>
</feature>
<dbReference type="InterPro" id="IPR021728">
    <property type="entry name" value="DUF3300"/>
</dbReference>
<evidence type="ECO:0000313" key="6">
    <source>
        <dbReference type="Proteomes" id="UP001246473"/>
    </source>
</evidence>
<feature type="region of interest" description="Disordered" evidence="1">
    <location>
        <begin position="362"/>
        <end position="401"/>
    </location>
</feature>
<feature type="compositionally biased region" description="Polar residues" evidence="1">
    <location>
        <begin position="369"/>
        <end position="378"/>
    </location>
</feature>
<reference evidence="4" key="2">
    <citation type="submission" date="2022-08" db="EMBL/GenBank/DDBJ databases">
        <authorList>
            <person name="Kim S.-J."/>
        </authorList>
    </citation>
    <scope>NUCLEOTIDE SEQUENCE</scope>
    <source>
        <strain evidence="4">KJ</strain>
    </source>
</reference>
<dbReference type="KEGG" id="bfn:OI25_7429"/>
<proteinExistence type="predicted"/>
<evidence type="ECO:0000313" key="4">
    <source>
        <dbReference type="EMBL" id="MDT8843320.1"/>
    </source>
</evidence>
<dbReference type="EMBL" id="CP010025">
    <property type="protein sequence ID" value="AJZ56537.1"/>
    <property type="molecule type" value="Genomic_DNA"/>
</dbReference>